<protein>
    <submittedName>
        <fullName evidence="2">YeeE/YedE family protein</fullName>
    </submittedName>
</protein>
<feature type="transmembrane region" description="Helical" evidence="1">
    <location>
        <begin position="89"/>
        <end position="110"/>
    </location>
</feature>
<sequence>MKKLAFVFIALISGVLFGVGMAISGMANPQKVLGFLDVFGVWDPSLLFVMGGALAIFMPSYSWFIKPRNAPISSERFCLPKNKQIDRRLILGAVIFGLGWGLAGICPGPALASLTIGNSDVWIFVIAMALGLTGTHRVLLRKEQHHS</sequence>
<feature type="transmembrane region" description="Helical" evidence="1">
    <location>
        <begin position="122"/>
        <end position="140"/>
    </location>
</feature>
<evidence type="ECO:0000313" key="2">
    <source>
        <dbReference type="EMBL" id="WPC76036.1"/>
    </source>
</evidence>
<keyword evidence="1" id="KW-1133">Transmembrane helix</keyword>
<organism evidence="2 3">
    <name type="scientific">Vibrio porteresiae DSM 19223</name>
    <dbReference type="NCBI Taxonomy" id="1123496"/>
    <lineage>
        <taxon>Bacteria</taxon>
        <taxon>Pseudomonadati</taxon>
        <taxon>Pseudomonadota</taxon>
        <taxon>Gammaproteobacteria</taxon>
        <taxon>Vibrionales</taxon>
        <taxon>Vibrionaceae</taxon>
        <taxon>Vibrio</taxon>
    </lineage>
</organism>
<accession>A0ABZ0QKT8</accession>
<evidence type="ECO:0000256" key="1">
    <source>
        <dbReference type="SAM" id="Phobius"/>
    </source>
</evidence>
<dbReference type="Pfam" id="PF20398">
    <property type="entry name" value="DUF6691"/>
    <property type="match status" value="1"/>
</dbReference>
<keyword evidence="1" id="KW-0472">Membrane</keyword>
<dbReference type="EMBL" id="CP138204">
    <property type="protein sequence ID" value="WPC76036.1"/>
    <property type="molecule type" value="Genomic_DNA"/>
</dbReference>
<evidence type="ECO:0000313" key="3">
    <source>
        <dbReference type="Proteomes" id="UP001304071"/>
    </source>
</evidence>
<feature type="transmembrane region" description="Helical" evidence="1">
    <location>
        <begin position="45"/>
        <end position="64"/>
    </location>
</feature>
<name>A0ABZ0QKT8_9VIBR</name>
<reference evidence="2 3" key="1">
    <citation type="submission" date="2023-11" db="EMBL/GenBank/DDBJ databases">
        <title>Plant-associative lifestyle of Vibrio porteresiae and its evolutionary dynamics.</title>
        <authorList>
            <person name="Rameshkumar N."/>
            <person name="Kirti K."/>
        </authorList>
    </citation>
    <scope>NUCLEOTIDE SEQUENCE [LARGE SCALE GENOMIC DNA]</scope>
    <source>
        <strain evidence="2 3">MSSRF30</strain>
    </source>
</reference>
<dbReference type="InterPro" id="IPR046513">
    <property type="entry name" value="DUF6691"/>
</dbReference>
<dbReference type="Proteomes" id="UP001304071">
    <property type="component" value="Chromosome 2"/>
</dbReference>
<proteinExistence type="predicted"/>
<dbReference type="RefSeq" id="WP_261896420.1">
    <property type="nucleotide sequence ID" value="NZ_AP024896.1"/>
</dbReference>
<keyword evidence="1" id="KW-0812">Transmembrane</keyword>
<gene>
    <name evidence="2" type="ORF">R8Z52_24290</name>
</gene>
<keyword evidence="3" id="KW-1185">Reference proteome</keyword>